<dbReference type="VEuPathDB" id="TriTrypDB:LdCL_150014600"/>
<feature type="compositionally biased region" description="Basic and acidic residues" evidence="1">
    <location>
        <begin position="61"/>
        <end position="71"/>
    </location>
</feature>
<evidence type="ECO:0000313" key="3">
    <source>
        <dbReference type="Proteomes" id="UP000318447"/>
    </source>
</evidence>
<evidence type="ECO:0000256" key="1">
    <source>
        <dbReference type="SAM" id="MobiDB-lite"/>
    </source>
</evidence>
<dbReference type="VEuPathDB" id="TriTrypDB:LDHU3_15.1190"/>
<feature type="region of interest" description="Disordered" evidence="1">
    <location>
        <begin position="1"/>
        <end position="33"/>
    </location>
</feature>
<gene>
    <name evidence="2" type="ORF">CGC21_1515</name>
</gene>
<dbReference type="VEuPathDB" id="TriTrypDB:LdBPK_150920.1"/>
<feature type="region of interest" description="Disordered" evidence="1">
    <location>
        <begin position="611"/>
        <end position="645"/>
    </location>
</feature>
<feature type="compositionally biased region" description="Basic residues" evidence="1">
    <location>
        <begin position="456"/>
        <end position="466"/>
    </location>
</feature>
<organism evidence="2 3">
    <name type="scientific">Leishmania donovani</name>
    <dbReference type="NCBI Taxonomy" id="5661"/>
    <lineage>
        <taxon>Eukaryota</taxon>
        <taxon>Discoba</taxon>
        <taxon>Euglenozoa</taxon>
        <taxon>Kinetoplastea</taxon>
        <taxon>Metakinetoplastina</taxon>
        <taxon>Trypanosomatida</taxon>
        <taxon>Trypanosomatidae</taxon>
        <taxon>Leishmaniinae</taxon>
        <taxon>Leishmania</taxon>
    </lineage>
</organism>
<comment type="caution">
    <text evidence="2">The sequence shown here is derived from an EMBL/GenBank/DDBJ whole genome shotgun (WGS) entry which is preliminary data.</text>
</comment>
<proteinExistence type="predicted"/>
<name>A0A504XFT1_LEIDO</name>
<feature type="region of interest" description="Disordered" evidence="1">
    <location>
        <begin position="443"/>
        <end position="478"/>
    </location>
</feature>
<protein>
    <submittedName>
        <fullName evidence="2">Uncharacterized protein</fullName>
    </submittedName>
</protein>
<dbReference type="Proteomes" id="UP000318447">
    <property type="component" value="Unassembled WGS sequence"/>
</dbReference>
<dbReference type="VEuPathDB" id="TriTrypDB:LdCL_150014700"/>
<dbReference type="VEuPathDB" id="TriTrypDB:LdBPK_150910.1"/>
<feature type="region of interest" description="Disordered" evidence="1">
    <location>
        <begin position="129"/>
        <end position="190"/>
    </location>
</feature>
<evidence type="ECO:0000313" key="2">
    <source>
        <dbReference type="EMBL" id="TPP47721.1"/>
    </source>
</evidence>
<feature type="region of interest" description="Disordered" evidence="1">
    <location>
        <begin position="1182"/>
        <end position="1208"/>
    </location>
</feature>
<dbReference type="EMBL" id="RHLC01000033">
    <property type="protein sequence ID" value="TPP47721.1"/>
    <property type="molecule type" value="Genomic_DNA"/>
</dbReference>
<accession>A0A504XFT1</accession>
<reference evidence="3" key="1">
    <citation type="submission" date="2019-02" db="EMBL/GenBank/DDBJ databases">
        <title>FDA dAtabase for Regulatory Grade micrObial Sequences (FDA-ARGOS): Supporting development and validation of Infectious Disease Dx tests.</title>
        <authorList>
            <person name="Duncan R."/>
            <person name="Fisher C."/>
            <person name="Tallon L."/>
            <person name="Sadzewicz L."/>
            <person name="Sengamalay N."/>
            <person name="Ott S."/>
            <person name="Godinez A."/>
            <person name="Nagaraj S."/>
            <person name="Vavikolanu K."/>
            <person name="Nadendla S."/>
            <person name="Aluvathingal J."/>
            <person name="Sichtig H."/>
        </authorList>
    </citation>
    <scope>NUCLEOTIDE SEQUENCE [LARGE SCALE GENOMIC DNA]</scope>
    <source>
        <strain evidence="3">FDAARGOS_361</strain>
    </source>
</reference>
<sequence length="1237" mass="131577">MRDVFLNALPSTARRSDGPGHGGGVAAPLPGADLFHGSPAEQFLQLRGQLKASASAGSTRASDDAGLHEASEPQSASGPRQQQAAARLLAEALQSWSKASLKAACVSPAEAPSAFSVVAEAASSSATALAKKSASKPRALQPRPPPPRHKAHDKGQANTSVEEAGRGPTMPSASSPSPPLPVEGAACDEDGEGLDAEADTVWVQMQAQVVKEMDRLAIVRKHRVVSPTSSIPGRHMIFSDSLAFQRCAAVARASTAASHHSVWNQETFEVLMQVLSAVAARLARNHLKRKVRRALSIAGFRVVACAMLGATDRTLGQAPHVAGHPPRLLRRLGHAVVWALHGKRMFKKEEDKDAACAAAAMVVGTEAGVERGPEMEGTENGNAAVNKYAVEGTSWLKSCGRQLPPPLRMRLEVGRADSTSTSCLALTGLQLAAAVGRKSSIAKAMKKTKGAEKRSASRRVTSRRRGASPASSRESMMGAAGPHLAVVPPGVSTKGVARAGIHVADLHKLGDITELVSSAVCLTGGGRETRASAVSVTRLQRRIRSLLAQLVLLSSEPLQPSALFARYRSAVDEETASMCAWAAHAVYEYDHGLLRCGGRVASHAARREALSEGEAGAYDAEQRTAGPTESNADSEGSSSGGGAAAEQRVLWKRGQQLSQAFRASVVPLVATLCGDGSCGGTEASVALSLPASHEVEQWMFLSIIFSDSEFRVSPYSGAVSYPALPSMLLATVDPVRDRAVSKLCYALQWGVQAKTAAYAAFRETNGNGGAKYLSGTTSRKHEQQPSVPPATAREEAVTNTCEFVWLNGAAGSPTWTTAHAQYLLHSALTIARKPLDESLASEDGLFATLMGDLPTRSLSAGAMYEINRRLIGHLFRRLAAIPISVARLSTVVRWNLSVTHAAYYRSFFRFLLLTAANPMVRRMADGRRQRRHANAVCADVWGGKEDDSVEVRGGVEDEVRNALAQYDPHTFKGLLNSSSAEGSAVAALRRALVADADVTKKCDHIANTVMEVMCVRVLPHARPGRGSATTAAPRGPATGAAAAPVMGTTFCGYPLRYVEVLPTWRQTPEEVLQYLWRQQDEAPPCGKDTNWLECNEEPYILVFSLDRGVLHTRLRLVVDRYLELTNGAAASAVSPHNAAAAQVTLHELGLMTLWAHEYGAEMAAELLFVHLLPRHEEVRLHPPRVSGPALRHEEAHKQTAMASGDDTGSSGAVGYGAWTVEFVPALSPDPRRGALTG</sequence>
<dbReference type="VEuPathDB" id="TriTrypDB:LDHU3_15.1170"/>
<dbReference type="AlphaFoldDB" id="A0A504XFT1"/>
<feature type="region of interest" description="Disordered" evidence="1">
    <location>
        <begin position="48"/>
        <end position="85"/>
    </location>
</feature>